<feature type="chain" id="PRO_5030938987" description="Lipoprotein" evidence="1">
    <location>
        <begin position="26"/>
        <end position="435"/>
    </location>
</feature>
<evidence type="ECO:0000313" key="2">
    <source>
        <dbReference type="EMBL" id="NMM63107.1"/>
    </source>
</evidence>
<dbReference type="SUPFAM" id="SSF50969">
    <property type="entry name" value="YVTN repeat-like/Quinoprotein amine dehydrogenase"/>
    <property type="match status" value="1"/>
</dbReference>
<dbReference type="Proteomes" id="UP000537131">
    <property type="component" value="Unassembled WGS sequence"/>
</dbReference>
<gene>
    <name evidence="2" type="ORF">HBE96_10440</name>
</gene>
<keyword evidence="1" id="KW-0732">Signal</keyword>
<reference evidence="2 3" key="1">
    <citation type="submission" date="2020-06" db="EMBL/GenBank/DDBJ databases">
        <title>Complete Genome Sequence of Clostridium muelleri sp. nov. P21T, an Acid-Alcohol Producing Acetogen Isolated from Old Hay.</title>
        <authorList>
            <person name="Duncan K.E."/>
            <person name="Tanner R.S."/>
        </authorList>
    </citation>
    <scope>NUCLEOTIDE SEQUENCE [LARGE SCALE GENOMIC DNA]</scope>
    <source>
        <strain evidence="2 3">P21</strain>
    </source>
</reference>
<evidence type="ECO:0000256" key="1">
    <source>
        <dbReference type="SAM" id="SignalP"/>
    </source>
</evidence>
<evidence type="ECO:0008006" key="4">
    <source>
        <dbReference type="Google" id="ProtNLM"/>
    </source>
</evidence>
<evidence type="ECO:0000313" key="3">
    <source>
        <dbReference type="Proteomes" id="UP000537131"/>
    </source>
</evidence>
<dbReference type="InterPro" id="IPR011044">
    <property type="entry name" value="Quino_amine_DH_bsu"/>
</dbReference>
<comment type="caution">
    <text evidence="2">The sequence shown here is derived from an EMBL/GenBank/DDBJ whole genome shotgun (WGS) entry which is preliminary data.</text>
</comment>
<name>A0A7Y0HNX8_9CLOT</name>
<organism evidence="2 3">
    <name type="scientific">Clostridium muellerianum</name>
    <dbReference type="NCBI Taxonomy" id="2716538"/>
    <lineage>
        <taxon>Bacteria</taxon>
        <taxon>Bacillati</taxon>
        <taxon>Bacillota</taxon>
        <taxon>Clostridia</taxon>
        <taxon>Eubacteriales</taxon>
        <taxon>Clostridiaceae</taxon>
        <taxon>Clostridium</taxon>
    </lineage>
</organism>
<accession>A0A7Y0HNX8</accession>
<proteinExistence type="predicted"/>
<feature type="signal peptide" evidence="1">
    <location>
        <begin position="1"/>
        <end position="25"/>
    </location>
</feature>
<sequence>MLRKSVKQIALLLTLVVSIPLTFSACEQKQKEIKLTSNVKQEMKEEDKNASKLVKVKDLDLGDMMYTPVCWKDDENIIVTEGSDKNKNLMDFKSVHIDDINVYNVNIKTSKISKVNTIKDAVCGEIGQKDMYGNFLYIKDNKVCMYNTIENTQKSIYDLSEIIKEQKQKLKIQDNKELLKRIHCGFVLGSDKCIYVMALTSDGTCSMRVINTDTGGVIKGSFTAGYFPNLDNIRGLYSWAYNKNKDSFYVSSIFYNVIYECKLGEKSDIKKNKVAGGEIFDISKDGNTLYLNSIIKKNKKSIIKYDMEKNKAIELINDAVEDKGKNQQSVFENISINYDKSIISYSVQSFMIESDNKNSYKIQATSFIGDFDGKEIKNSRRLPLEQLDKNGNGNAIILNKRGDSFIYLVTYFDYNAKDDVTKLYKTKSYVYQIKK</sequence>
<dbReference type="RefSeq" id="WP_169297713.1">
    <property type="nucleotide sequence ID" value="NZ_JABBNI010000018.1"/>
</dbReference>
<keyword evidence="3" id="KW-1185">Reference proteome</keyword>
<protein>
    <recommendedName>
        <fullName evidence="4">Lipoprotein</fullName>
    </recommendedName>
</protein>
<dbReference type="AlphaFoldDB" id="A0A7Y0HNX8"/>
<dbReference type="PROSITE" id="PS51257">
    <property type="entry name" value="PROKAR_LIPOPROTEIN"/>
    <property type="match status" value="1"/>
</dbReference>
<dbReference type="EMBL" id="JABBNI010000018">
    <property type="protein sequence ID" value="NMM63107.1"/>
    <property type="molecule type" value="Genomic_DNA"/>
</dbReference>